<keyword evidence="3" id="KW-1185">Reference proteome</keyword>
<dbReference type="AlphaFoldDB" id="A0A5M3XUA8"/>
<protein>
    <submittedName>
        <fullName evidence="2">Uncharacterized protein</fullName>
    </submittedName>
</protein>
<proteinExistence type="predicted"/>
<name>A0A5M3XUA8_9ACTN</name>
<dbReference type="RefSeq" id="WP_155348463.1">
    <property type="nucleotide sequence ID" value="NZ_BAAAHM010000043.1"/>
</dbReference>
<evidence type="ECO:0000256" key="1">
    <source>
        <dbReference type="SAM" id="MobiDB-lite"/>
    </source>
</evidence>
<dbReference type="Proteomes" id="UP000377595">
    <property type="component" value="Unassembled WGS sequence"/>
</dbReference>
<evidence type="ECO:0000313" key="3">
    <source>
        <dbReference type="Proteomes" id="UP000377595"/>
    </source>
</evidence>
<comment type="caution">
    <text evidence="2">The sequence shown here is derived from an EMBL/GenBank/DDBJ whole genome shotgun (WGS) entry which is preliminary data.</text>
</comment>
<organism evidence="2 3">
    <name type="scientific">Acrocarpospora pleiomorpha</name>
    <dbReference type="NCBI Taxonomy" id="90975"/>
    <lineage>
        <taxon>Bacteria</taxon>
        <taxon>Bacillati</taxon>
        <taxon>Actinomycetota</taxon>
        <taxon>Actinomycetes</taxon>
        <taxon>Streptosporangiales</taxon>
        <taxon>Streptosporangiaceae</taxon>
        <taxon>Acrocarpospora</taxon>
    </lineage>
</organism>
<dbReference type="EMBL" id="BLAF01000042">
    <property type="protein sequence ID" value="GES23589.1"/>
    <property type="molecule type" value="Genomic_DNA"/>
</dbReference>
<evidence type="ECO:0000313" key="2">
    <source>
        <dbReference type="EMBL" id="GES23589.1"/>
    </source>
</evidence>
<reference evidence="2 3" key="1">
    <citation type="submission" date="2019-10" db="EMBL/GenBank/DDBJ databases">
        <title>Whole genome shotgun sequence of Acrocarpospora pleiomorpha NBRC 16267.</title>
        <authorList>
            <person name="Ichikawa N."/>
            <person name="Kimura A."/>
            <person name="Kitahashi Y."/>
            <person name="Komaki H."/>
            <person name="Oguchi A."/>
        </authorList>
    </citation>
    <scope>NUCLEOTIDE SEQUENCE [LARGE SCALE GENOMIC DNA]</scope>
    <source>
        <strain evidence="2 3">NBRC 16267</strain>
    </source>
</reference>
<feature type="region of interest" description="Disordered" evidence="1">
    <location>
        <begin position="66"/>
        <end position="95"/>
    </location>
</feature>
<accession>A0A5M3XUA8</accession>
<gene>
    <name evidence="2" type="ORF">Aple_064880</name>
</gene>
<sequence length="95" mass="10259">MRPRVEAHSLGEAVVPVLEGRILPKSRPVTGAVVELLDHAAAYVALLSDQWNEQIWERGCVRQASASEMDTARSAGRSELNPGGTSRAPMSRPLP</sequence>